<protein>
    <recommendedName>
        <fullName evidence="4">SnoaL-like protein</fullName>
    </recommendedName>
</protein>
<comment type="caution">
    <text evidence="2">The sequence shown here is derived from an EMBL/GenBank/DDBJ whole genome shotgun (WGS) entry which is preliminary data.</text>
</comment>
<accession>A0ABV3REC4</accession>
<keyword evidence="3" id="KW-1185">Reference proteome</keyword>
<organism evidence="2 3">
    <name type="scientific">Novosphingobium rhizovicinum</name>
    <dbReference type="NCBI Taxonomy" id="3228928"/>
    <lineage>
        <taxon>Bacteria</taxon>
        <taxon>Pseudomonadati</taxon>
        <taxon>Pseudomonadota</taxon>
        <taxon>Alphaproteobacteria</taxon>
        <taxon>Sphingomonadales</taxon>
        <taxon>Sphingomonadaceae</taxon>
        <taxon>Novosphingobium</taxon>
    </lineage>
</organism>
<evidence type="ECO:0008006" key="4">
    <source>
        <dbReference type="Google" id="ProtNLM"/>
    </source>
</evidence>
<gene>
    <name evidence="2" type="ORF">ABUH87_12905</name>
</gene>
<dbReference type="RefSeq" id="WP_367774291.1">
    <property type="nucleotide sequence ID" value="NZ_JBFNXR010000050.1"/>
</dbReference>
<proteinExistence type="predicted"/>
<evidence type="ECO:0000256" key="1">
    <source>
        <dbReference type="SAM" id="MobiDB-lite"/>
    </source>
</evidence>
<dbReference type="EMBL" id="JBFNXR010000050">
    <property type="protein sequence ID" value="MEW9856034.1"/>
    <property type="molecule type" value="Genomic_DNA"/>
</dbReference>
<reference evidence="2 3" key="1">
    <citation type="submission" date="2024-06" db="EMBL/GenBank/DDBJ databases">
        <title>Novosphingobium rhizovicinus M1R2S20.</title>
        <authorList>
            <person name="Sun J.-Q."/>
        </authorList>
    </citation>
    <scope>NUCLEOTIDE SEQUENCE [LARGE SCALE GENOMIC DNA]</scope>
    <source>
        <strain evidence="2 3">M1R2S20</strain>
    </source>
</reference>
<feature type="region of interest" description="Disordered" evidence="1">
    <location>
        <begin position="19"/>
        <end position="59"/>
    </location>
</feature>
<dbReference type="Proteomes" id="UP001556118">
    <property type="component" value="Unassembled WGS sequence"/>
</dbReference>
<evidence type="ECO:0000313" key="3">
    <source>
        <dbReference type="Proteomes" id="UP001556118"/>
    </source>
</evidence>
<evidence type="ECO:0000313" key="2">
    <source>
        <dbReference type="EMBL" id="MEW9856034.1"/>
    </source>
</evidence>
<name>A0ABV3REC4_9SPHN</name>
<sequence>MMKAIVAAATISLCVTGCESAPDERQPDRGASVGADATASASPKPPSLDPPDTENDASTLTNALSPEAAKGEQGARAVLAVWTQALENRNFARAWEQFHNPPAARDAYVAWWQRYRTLDVTVEDARVEGAAGSLYYAAPTTITGTTTSGEPFRLEGQVILRRVNDVPGATAAQLRWHIDSAVLKEA</sequence>